<evidence type="ECO:0000256" key="2">
    <source>
        <dbReference type="ARBA" id="ARBA00023172"/>
    </source>
</evidence>
<dbReference type="Gene3D" id="1.10.443.10">
    <property type="entry name" value="Intergrase catalytic core"/>
    <property type="match status" value="1"/>
</dbReference>
<dbReference type="Proteomes" id="UP000332933">
    <property type="component" value="Unassembled WGS sequence"/>
</dbReference>
<keyword evidence="5" id="KW-1185">Reference proteome</keyword>
<dbReference type="SUPFAM" id="SSF56349">
    <property type="entry name" value="DNA breaking-rejoining enzymes"/>
    <property type="match status" value="1"/>
</dbReference>
<keyword evidence="2" id="KW-0233">DNA recombination</keyword>
<accession>A0A485KSN7</accession>
<proteinExistence type="predicted"/>
<dbReference type="InterPro" id="IPR010998">
    <property type="entry name" value="Integrase_recombinase_N"/>
</dbReference>
<name>A0A485KSN7_9STRA</name>
<dbReference type="GO" id="GO:0003677">
    <property type="term" value="F:DNA binding"/>
    <property type="evidence" value="ECO:0007669"/>
    <property type="project" value="UniProtKB-KW"/>
</dbReference>
<organism evidence="4 5">
    <name type="scientific">Aphanomyces stellatus</name>
    <dbReference type="NCBI Taxonomy" id="120398"/>
    <lineage>
        <taxon>Eukaryota</taxon>
        <taxon>Sar</taxon>
        <taxon>Stramenopiles</taxon>
        <taxon>Oomycota</taxon>
        <taxon>Saprolegniomycetes</taxon>
        <taxon>Saprolegniales</taxon>
        <taxon>Verrucalvaceae</taxon>
        <taxon>Aphanomyces</taxon>
    </lineage>
</organism>
<evidence type="ECO:0000313" key="5">
    <source>
        <dbReference type="Proteomes" id="UP000332933"/>
    </source>
</evidence>
<dbReference type="GO" id="GO:0006310">
    <property type="term" value="P:DNA recombination"/>
    <property type="evidence" value="ECO:0007669"/>
    <property type="project" value="UniProtKB-KW"/>
</dbReference>
<keyword evidence="1" id="KW-0238">DNA-binding</keyword>
<gene>
    <name evidence="4" type="primary">Aste57867_11289</name>
    <name evidence="3" type="ORF">As57867_011247</name>
    <name evidence="4" type="ORF">ASTE57867_11289</name>
</gene>
<reference evidence="3" key="2">
    <citation type="submission" date="2019-06" db="EMBL/GenBank/DDBJ databases">
        <title>Genomics analysis of Aphanomyces spp. identifies a new class of oomycete effector associated with host adaptation.</title>
        <authorList>
            <person name="Gaulin E."/>
        </authorList>
    </citation>
    <scope>NUCLEOTIDE SEQUENCE</scope>
    <source>
        <strain evidence="3">CBS 578.67</strain>
    </source>
</reference>
<evidence type="ECO:0000313" key="4">
    <source>
        <dbReference type="EMBL" id="VFT88151.1"/>
    </source>
</evidence>
<reference evidence="4 5" key="1">
    <citation type="submission" date="2019-03" db="EMBL/GenBank/DDBJ databases">
        <authorList>
            <person name="Gaulin E."/>
            <person name="Dumas B."/>
        </authorList>
    </citation>
    <scope>NUCLEOTIDE SEQUENCE [LARGE SCALE GENOMIC DNA]</scope>
    <source>
        <strain evidence="4">CBS 568.67</strain>
    </source>
</reference>
<dbReference type="OrthoDB" id="72237at2759"/>
<dbReference type="EMBL" id="CAADRA010005290">
    <property type="protein sequence ID" value="VFT88151.1"/>
    <property type="molecule type" value="Genomic_DNA"/>
</dbReference>
<evidence type="ECO:0000313" key="3">
    <source>
        <dbReference type="EMBL" id="KAF0698069.1"/>
    </source>
</evidence>
<dbReference type="Gene3D" id="1.10.150.130">
    <property type="match status" value="1"/>
</dbReference>
<dbReference type="GO" id="GO:0015074">
    <property type="term" value="P:DNA integration"/>
    <property type="evidence" value="ECO:0007669"/>
    <property type="project" value="InterPro"/>
</dbReference>
<dbReference type="InterPro" id="IPR013762">
    <property type="entry name" value="Integrase-like_cat_sf"/>
</dbReference>
<dbReference type="AlphaFoldDB" id="A0A485KSN7"/>
<protein>
    <submittedName>
        <fullName evidence="4">Aste57867_11289 protein</fullName>
    </submittedName>
</protein>
<dbReference type="InterPro" id="IPR011010">
    <property type="entry name" value="DNA_brk_join_enz"/>
</dbReference>
<evidence type="ECO:0000256" key="1">
    <source>
        <dbReference type="ARBA" id="ARBA00023125"/>
    </source>
</evidence>
<sequence length="538" mass="60099">MLLAKITKAVSYLLISNMTISNMTPTPPVAAASKQTIEESFRGASTRRAYGTYQKQFESFLNAHKGGIAPETASTVDCTDFFHHLYPSGKKTRTIDLAKSALDTTARRYIVGLQKFNKKNNVDEEKKAHPLKVHELSILMNRLSGLHPFVGSLLRLLLTIGFIGGFRISEVLNLRSNDVQVTNAATTQIYHIVDEATYPCLRVCAFYDEHLAALRASGVNVASTAFVFPKFVLKHSGVPRVDWHRALEQTTLRKLLGEIVEMTPNLPIGISLHSLRRGGAFYRVFESNERRFNFRELMAWCRWSDAKTCSEYLVTQSISNDIDPRNLLRTGSGLQRHQWQGVELPSEGDVNLPFSMEDLGKTVAKSLQGTLGTRVVQKATKQTTLKGYIAQKSLPTARSGQQAWQQWFVADPGAGLVCALKDYNSNMIRLDRKKYSERLTLVTAFTKYPTFEQFGAAHWMLLLQLGSSSADCKHETTSANEAVKASSLATLSFLFLAGFSRSKGIDRAARRRCRRLSVTPAALVTTILHQYTPSRFHP</sequence>
<dbReference type="EMBL" id="VJMH01005269">
    <property type="protein sequence ID" value="KAF0698069.1"/>
    <property type="molecule type" value="Genomic_DNA"/>
</dbReference>